<dbReference type="GO" id="GO:0008009">
    <property type="term" value="F:chemokine activity"/>
    <property type="evidence" value="ECO:0007669"/>
    <property type="project" value="InterPro"/>
</dbReference>
<sequence>LIPVNEPCISFSCDFLLWNTLSKYTPSLSVPSGRHPGGKSRMCCVEVSRANVSSSVTDNKYHEQPAKDPCVHAIILTTTNRRKVCADPTAKWVQTLIANMTKV</sequence>
<dbReference type="InterPro" id="IPR036048">
    <property type="entry name" value="Interleukin_8-like_sf"/>
</dbReference>
<accession>A0A3B5ANC7</accession>
<proteinExistence type="predicted"/>
<name>A0A3B5ANC7_9TELE</name>
<dbReference type="AlphaFoldDB" id="A0A3B5ANC7"/>
<evidence type="ECO:0000313" key="3">
    <source>
        <dbReference type="Ensembl" id="ENSSPAP00000022978.1"/>
    </source>
</evidence>
<dbReference type="SMART" id="SM00199">
    <property type="entry name" value="SCY"/>
    <property type="match status" value="1"/>
</dbReference>
<dbReference type="GO" id="GO:0006955">
    <property type="term" value="P:immune response"/>
    <property type="evidence" value="ECO:0007669"/>
    <property type="project" value="InterPro"/>
</dbReference>
<dbReference type="Pfam" id="PF00048">
    <property type="entry name" value="IL8"/>
    <property type="match status" value="1"/>
</dbReference>
<dbReference type="Gene3D" id="2.40.50.40">
    <property type="match status" value="1"/>
</dbReference>
<dbReference type="GeneTree" id="ENSGT01150000287148"/>
<dbReference type="SUPFAM" id="SSF54117">
    <property type="entry name" value="Interleukin 8-like chemokines"/>
    <property type="match status" value="1"/>
</dbReference>
<evidence type="ECO:0000259" key="2">
    <source>
        <dbReference type="SMART" id="SM00199"/>
    </source>
</evidence>
<keyword evidence="1" id="KW-0202">Cytokine</keyword>
<dbReference type="InterPro" id="IPR001811">
    <property type="entry name" value="Chemokine_IL8-like_dom"/>
</dbReference>
<reference evidence="3" key="1">
    <citation type="submission" date="2023-09" db="UniProtKB">
        <authorList>
            <consortium name="Ensembl"/>
        </authorList>
    </citation>
    <scope>IDENTIFICATION</scope>
</reference>
<protein>
    <recommendedName>
        <fullName evidence="2">Chemokine interleukin-8-like domain-containing protein</fullName>
    </recommendedName>
</protein>
<feature type="domain" description="Chemokine interleukin-8-like" evidence="2">
    <location>
        <begin position="40"/>
        <end position="100"/>
    </location>
</feature>
<dbReference type="Ensembl" id="ENSSPAT00000023347.1">
    <property type="protein sequence ID" value="ENSSPAP00000022978.1"/>
    <property type="gene ID" value="ENSSPAG00000017360.1"/>
</dbReference>
<organism evidence="3">
    <name type="scientific">Stegastes partitus</name>
    <name type="common">bicolor damselfish</name>
    <dbReference type="NCBI Taxonomy" id="144197"/>
    <lineage>
        <taxon>Eukaryota</taxon>
        <taxon>Metazoa</taxon>
        <taxon>Chordata</taxon>
        <taxon>Craniata</taxon>
        <taxon>Vertebrata</taxon>
        <taxon>Euteleostomi</taxon>
        <taxon>Actinopterygii</taxon>
        <taxon>Neopterygii</taxon>
        <taxon>Teleostei</taxon>
        <taxon>Neoteleostei</taxon>
        <taxon>Acanthomorphata</taxon>
        <taxon>Ovalentaria</taxon>
        <taxon>Pomacentridae</taxon>
        <taxon>Stegastes</taxon>
    </lineage>
</organism>
<evidence type="ECO:0000256" key="1">
    <source>
        <dbReference type="ARBA" id="ARBA00022514"/>
    </source>
</evidence>
<dbReference type="GO" id="GO:0005615">
    <property type="term" value="C:extracellular space"/>
    <property type="evidence" value="ECO:0007669"/>
    <property type="project" value="UniProtKB-KW"/>
</dbReference>
<dbReference type="CDD" id="cd00169">
    <property type="entry name" value="Chemokine"/>
    <property type="match status" value="1"/>
</dbReference>